<dbReference type="InterPro" id="IPR000421">
    <property type="entry name" value="FA58C"/>
</dbReference>
<dbReference type="AlphaFoldDB" id="A0A8T4HBA9"/>
<sequence>MKIKRFSIKKVAFLAMLFMGGSLMYACKPAEIIDKVEPEKETVSPDIYNISDYAYNVNIVYLVPKDKDTIAGYKERLSELLLWAQNWTKDEMKRHGYDNKTFGLLLNNQNKVLIHVIKSKYTLAELPGPTNVGAGRAEGEVNEYFTANPTAKNSDHTMIIYPSETNGTKPVGGTPFYGRGRFSHALDYSLMTLTNVKANSNLGENVRVWYGGMIHELFHAINLPHNSETATDGAVALMRNHVGFGFEKMILTATDASIFNVSQVFSKVQGSFYGDVTATAKLTSGSYNAANKTINLAGDVSASNPITKVIVYIDPHMDEEAAVGPSGTTNTDYNAVSFATDAVNGKFNISIPTSAIKLFDTNYDHYIRVSLVHSNGTLSKSVILKSFRYDSNKVPLLSINRTVTELDRSTWSVQSFSSEEPALNEVAVNVLDGKAETYWQSSWRNVIKAFPHELVLNLGASRTLKGLTWLHRTSTSRRTVSDVEILYSNDNITYTTLGNYKLSPDFDKVFIDFPSTVNARYIKAVMKKGHDNTVHASVAEIGAF</sequence>
<evidence type="ECO:0000313" key="4">
    <source>
        <dbReference type="Proteomes" id="UP000679691"/>
    </source>
</evidence>
<dbReference type="EMBL" id="JAGKSB010000016">
    <property type="protein sequence ID" value="MBP3944302.1"/>
    <property type="molecule type" value="Genomic_DNA"/>
</dbReference>
<feature type="domain" description="F5/8 type C" evidence="2">
    <location>
        <begin position="392"/>
        <end position="543"/>
    </location>
</feature>
<evidence type="ECO:0000256" key="1">
    <source>
        <dbReference type="SAM" id="SignalP"/>
    </source>
</evidence>
<dbReference type="RefSeq" id="WP_353547808.1">
    <property type="nucleotide sequence ID" value="NZ_JAGKSB010000016.1"/>
</dbReference>
<feature type="signal peptide" evidence="1">
    <location>
        <begin position="1"/>
        <end position="25"/>
    </location>
</feature>
<gene>
    <name evidence="3" type="ORF">J5U18_12200</name>
</gene>
<proteinExistence type="predicted"/>
<comment type="caution">
    <text evidence="3">The sequence shown here is derived from an EMBL/GenBank/DDBJ whole genome shotgun (WGS) entry which is preliminary data.</text>
</comment>
<dbReference type="Gene3D" id="2.60.120.260">
    <property type="entry name" value="Galactose-binding domain-like"/>
    <property type="match status" value="1"/>
</dbReference>
<evidence type="ECO:0000313" key="3">
    <source>
        <dbReference type="EMBL" id="MBP3944302.1"/>
    </source>
</evidence>
<protein>
    <submittedName>
        <fullName evidence="3">Discoidin domain-containing protein</fullName>
    </submittedName>
</protein>
<keyword evidence="1" id="KW-0732">Signal</keyword>
<dbReference type="PROSITE" id="PS50022">
    <property type="entry name" value="FA58C_3"/>
    <property type="match status" value="1"/>
</dbReference>
<evidence type="ECO:0000259" key="2">
    <source>
        <dbReference type="PROSITE" id="PS50022"/>
    </source>
</evidence>
<dbReference type="InterPro" id="IPR008979">
    <property type="entry name" value="Galactose-bd-like_sf"/>
</dbReference>
<accession>A0A8T4HBA9</accession>
<organism evidence="3 4">
    <name type="scientific">Rhinopithecimicrobium faecis</name>
    <dbReference type="NCBI Taxonomy" id="2820698"/>
    <lineage>
        <taxon>Bacteria</taxon>
        <taxon>Pseudomonadati</taxon>
        <taxon>Bacteroidota</taxon>
        <taxon>Sphingobacteriia</taxon>
        <taxon>Sphingobacteriales</taxon>
        <taxon>Sphingobacteriaceae</taxon>
        <taxon>Rhinopithecimicrobium</taxon>
    </lineage>
</organism>
<keyword evidence="4" id="KW-1185">Reference proteome</keyword>
<dbReference type="Pfam" id="PF00754">
    <property type="entry name" value="F5_F8_type_C"/>
    <property type="match status" value="1"/>
</dbReference>
<dbReference type="SUPFAM" id="SSF49785">
    <property type="entry name" value="Galactose-binding domain-like"/>
    <property type="match status" value="1"/>
</dbReference>
<dbReference type="PROSITE" id="PS51257">
    <property type="entry name" value="PROKAR_LIPOPROTEIN"/>
    <property type="match status" value="1"/>
</dbReference>
<dbReference type="Proteomes" id="UP000679691">
    <property type="component" value="Unassembled WGS sequence"/>
</dbReference>
<reference evidence="3" key="1">
    <citation type="submission" date="2021-03" db="EMBL/GenBank/DDBJ databases">
        <authorList>
            <person name="Lu T."/>
            <person name="Wang Q."/>
            <person name="Han X."/>
        </authorList>
    </citation>
    <scope>NUCLEOTIDE SEQUENCE</scope>
    <source>
        <strain evidence="3">WQ 2009</strain>
    </source>
</reference>
<feature type="chain" id="PRO_5035731569" evidence="1">
    <location>
        <begin position="26"/>
        <end position="544"/>
    </location>
</feature>
<name>A0A8T4HBA9_9SPHI</name>